<dbReference type="Proteomes" id="UP000007799">
    <property type="component" value="Unassembled WGS sequence"/>
</dbReference>
<dbReference type="STRING" id="946362.F2UCT7"/>
<dbReference type="AlphaFoldDB" id="F2UCT7"/>
<accession>F2UCT7</accession>
<dbReference type="RefSeq" id="XP_004992689.1">
    <property type="nucleotide sequence ID" value="XM_004992632.1"/>
</dbReference>
<sequence length="780" mass="87919">MSETTTTRRRRKKREGKTRGDGRGGSARTPGTRGGRTTLQPASSSSLALNYAMARAEDGSEALTTGRINLMFAALAKLIPHTGHLKKSFDVVFEELYDAVYSPELTTVEESGDTAATPRHSREQSARRAVATTEVQRIPYAVLCQQLQDQKLSVEEEVNRAVQACERKHASDRRDLLNCRAEVEELQTRKRELEEVLSSEEARLGDKELRFHEKEKELRQELQALHEHVSTLDAEIAVLKAEVAQLHVTVADLQPYKDAHDDVQRNLGTLIPGNTPQRGYLKVPITVRTWRHWVEWSSLRHAILRWSYTAAVWNYAINSTGSLKAQLLQFRVSLVRDMEAANMRALRDMRAILWFPPPSTSSSLSTSSSAATSASRQHSCSLTHPRAFVWDPPSTNHEESMSMLKTVARELTMTAADMSRAKEKAQQFADRDTEAFEVVGQFYPQLKEPHLPATRPASLAVERRPEHVDEDDHKLLWRQLGTRRQFESLPPTLLSIEVVYAYITDLAGRVLAHDVQLAFDTATSEDDVISFQQHMYNMFDERFPHADAATLAIRDFLFSVEHHSSADPLVQLLFFSLVGKQDVSSLMHYTIVHMLIHTLQLSTPQHLSWLMTELFPDSHLSLDKLMLAYTGFADGAPSSDRISRFYLRETAARDWNPAAAEIVRVAAEVAGAPPTGSKPLSVIKCERIKHALHPHVPDQVLRLLYEQSAKIHGVDAELPSSVCTWLLLHARLLFETEMVRLSLKDRLDGLSEQQLLVNKRSRLVQLKQELAPRSGRASTS</sequence>
<keyword evidence="1" id="KW-0175">Coiled coil</keyword>
<feature type="compositionally biased region" description="Low complexity" evidence="2">
    <location>
        <begin position="26"/>
        <end position="38"/>
    </location>
</feature>
<feature type="compositionally biased region" description="Basic residues" evidence="2">
    <location>
        <begin position="7"/>
        <end position="16"/>
    </location>
</feature>
<dbReference type="OrthoDB" id="2142729at2759"/>
<feature type="coiled-coil region" evidence="1">
    <location>
        <begin position="144"/>
        <end position="242"/>
    </location>
</feature>
<feature type="region of interest" description="Disordered" evidence="2">
    <location>
        <begin position="1"/>
        <end position="45"/>
    </location>
</feature>
<keyword evidence="4" id="KW-1185">Reference proteome</keyword>
<evidence type="ECO:0000313" key="4">
    <source>
        <dbReference type="Proteomes" id="UP000007799"/>
    </source>
</evidence>
<evidence type="ECO:0000313" key="3">
    <source>
        <dbReference type="EMBL" id="EGD74432.1"/>
    </source>
</evidence>
<organism evidence="4">
    <name type="scientific">Salpingoeca rosetta (strain ATCC 50818 / BSB-021)</name>
    <dbReference type="NCBI Taxonomy" id="946362"/>
    <lineage>
        <taxon>Eukaryota</taxon>
        <taxon>Choanoflagellata</taxon>
        <taxon>Craspedida</taxon>
        <taxon>Salpingoecidae</taxon>
        <taxon>Salpingoeca</taxon>
    </lineage>
</organism>
<reference evidence="3" key="1">
    <citation type="submission" date="2009-08" db="EMBL/GenBank/DDBJ databases">
        <title>Annotation of Salpingoeca rosetta.</title>
        <authorList>
            <consortium name="The Broad Institute Genome Sequencing Platform"/>
            <person name="Russ C."/>
            <person name="Cuomo C."/>
            <person name="Burger G."/>
            <person name="Gray M.W."/>
            <person name="Holland P.W.H."/>
            <person name="King N."/>
            <person name="Lang F.B.F."/>
            <person name="Roger A.J."/>
            <person name="Ruiz-Trillo I."/>
            <person name="Young S.K."/>
            <person name="Zeng Q."/>
            <person name="Gargeya S."/>
            <person name="Alvarado L."/>
            <person name="Berlin A."/>
            <person name="Chapman S.B."/>
            <person name="Chen Z."/>
            <person name="Freedman E."/>
            <person name="Gellesch M."/>
            <person name="Goldberg J."/>
            <person name="Griggs A."/>
            <person name="Gujja S."/>
            <person name="Heilman E."/>
            <person name="Heiman D."/>
            <person name="Howarth C."/>
            <person name="Mehta T."/>
            <person name="Neiman D."/>
            <person name="Pearson M."/>
            <person name="Roberts A."/>
            <person name="Saif S."/>
            <person name="Shea T."/>
            <person name="Shenoy N."/>
            <person name="Sisk P."/>
            <person name="Stolte C."/>
            <person name="Sykes S."/>
            <person name="White J."/>
            <person name="Yandava C."/>
            <person name="Haas B."/>
            <person name="Nusbaum C."/>
            <person name="Birren B."/>
        </authorList>
    </citation>
    <scope>NUCLEOTIDE SEQUENCE [LARGE SCALE GENOMIC DNA]</scope>
    <source>
        <strain evidence="3">ATCC 50818</strain>
    </source>
</reference>
<dbReference type="GeneID" id="16073260"/>
<protein>
    <submittedName>
        <fullName evidence="3">Uncharacterized protein</fullName>
    </submittedName>
</protein>
<name>F2UCT7_SALR5</name>
<dbReference type="EMBL" id="GL832969">
    <property type="protein sequence ID" value="EGD74432.1"/>
    <property type="molecule type" value="Genomic_DNA"/>
</dbReference>
<dbReference type="InParanoid" id="F2UCT7"/>
<evidence type="ECO:0000256" key="2">
    <source>
        <dbReference type="SAM" id="MobiDB-lite"/>
    </source>
</evidence>
<gene>
    <name evidence="3" type="ORF">PTSG_05797</name>
</gene>
<evidence type="ECO:0000256" key="1">
    <source>
        <dbReference type="SAM" id="Coils"/>
    </source>
</evidence>
<proteinExistence type="predicted"/>
<dbReference type="KEGG" id="sre:PTSG_05797"/>